<reference evidence="3" key="1">
    <citation type="submission" date="2023-03" db="EMBL/GenBank/DDBJ databases">
        <title>Amycolatopsis taiwanensis NBRC 103393.</title>
        <authorList>
            <person name="Ichikawa N."/>
            <person name="Sato H."/>
            <person name="Tonouchi N."/>
        </authorList>
    </citation>
    <scope>NUCLEOTIDE SEQUENCE</scope>
    <source>
        <strain evidence="3">NBRC 103393</strain>
    </source>
</reference>
<evidence type="ECO:0000313" key="3">
    <source>
        <dbReference type="EMBL" id="GLY63643.1"/>
    </source>
</evidence>
<evidence type="ECO:0000256" key="2">
    <source>
        <dbReference type="SAM" id="SignalP"/>
    </source>
</evidence>
<protein>
    <submittedName>
        <fullName evidence="3">Uncharacterized protein</fullName>
    </submittedName>
</protein>
<accession>A0A9W6QWD6</accession>
<keyword evidence="2" id="KW-0732">Signal</keyword>
<dbReference type="AlphaFoldDB" id="A0A9W6QWD6"/>
<feature type="compositionally biased region" description="Low complexity" evidence="1">
    <location>
        <begin position="35"/>
        <end position="51"/>
    </location>
</feature>
<name>A0A9W6QWD6_9PSEU</name>
<evidence type="ECO:0000256" key="1">
    <source>
        <dbReference type="SAM" id="MobiDB-lite"/>
    </source>
</evidence>
<dbReference type="PROSITE" id="PS51257">
    <property type="entry name" value="PROKAR_LIPOPROTEIN"/>
    <property type="match status" value="1"/>
</dbReference>
<proteinExistence type="predicted"/>
<evidence type="ECO:0000313" key="4">
    <source>
        <dbReference type="Proteomes" id="UP001165136"/>
    </source>
</evidence>
<comment type="caution">
    <text evidence="3">The sequence shown here is derived from an EMBL/GenBank/DDBJ whole genome shotgun (WGS) entry which is preliminary data.</text>
</comment>
<dbReference type="Proteomes" id="UP001165136">
    <property type="component" value="Unassembled WGS sequence"/>
</dbReference>
<feature type="signal peptide" evidence="2">
    <location>
        <begin position="1"/>
        <end position="20"/>
    </location>
</feature>
<organism evidence="3 4">
    <name type="scientific">Amycolatopsis taiwanensis</name>
    <dbReference type="NCBI Taxonomy" id="342230"/>
    <lineage>
        <taxon>Bacteria</taxon>
        <taxon>Bacillati</taxon>
        <taxon>Actinomycetota</taxon>
        <taxon>Actinomycetes</taxon>
        <taxon>Pseudonocardiales</taxon>
        <taxon>Pseudonocardiaceae</taxon>
        <taxon>Amycolatopsis</taxon>
    </lineage>
</organism>
<feature type="chain" id="PRO_5040807157" evidence="2">
    <location>
        <begin position="21"/>
        <end position="175"/>
    </location>
</feature>
<dbReference type="RefSeq" id="WP_285485571.1">
    <property type="nucleotide sequence ID" value="NZ_BSTI01000001.1"/>
</dbReference>
<gene>
    <name evidence="3" type="ORF">Atai01_02620</name>
</gene>
<sequence length="175" mass="17190">MIRVSIGTLAAVLATGLLLTGCGSRTPLTQPTARPADPTSSARTTTTPPTTVAATAADGTNLAACATRDCEIQVSGPVSIPVPAAVGADTVSVTSIQRDTVTMSVASTAGKISQDCTGDPTCVPQGNGTFDSSGGGSFVSQATGHIGAKFIVNKLTVAVIAVSQGSAVLRLTSGS</sequence>
<dbReference type="EMBL" id="BSTI01000001">
    <property type="protein sequence ID" value="GLY63643.1"/>
    <property type="molecule type" value="Genomic_DNA"/>
</dbReference>
<feature type="region of interest" description="Disordered" evidence="1">
    <location>
        <begin position="24"/>
        <end position="51"/>
    </location>
</feature>
<keyword evidence="4" id="KW-1185">Reference proteome</keyword>